<dbReference type="GO" id="GO:0051301">
    <property type="term" value="P:cell division"/>
    <property type="evidence" value="ECO:0007669"/>
    <property type="project" value="TreeGrafter"/>
</dbReference>
<dbReference type="InterPro" id="IPR045036">
    <property type="entry name" value="Spartin-like"/>
</dbReference>
<dbReference type="Pfam" id="PF06911">
    <property type="entry name" value="Senescence"/>
    <property type="match status" value="1"/>
</dbReference>
<evidence type="ECO:0000313" key="3">
    <source>
        <dbReference type="Proteomes" id="UP001311232"/>
    </source>
</evidence>
<name>A0AAV9QWF6_9TELE</name>
<protein>
    <recommendedName>
        <fullName evidence="1">Senescence domain-containing protein</fullName>
    </recommendedName>
</protein>
<dbReference type="PANTHER" id="PTHR21068">
    <property type="entry name" value="SPARTIN"/>
    <property type="match status" value="1"/>
</dbReference>
<dbReference type="GO" id="GO:0005886">
    <property type="term" value="C:plasma membrane"/>
    <property type="evidence" value="ECO:0007669"/>
    <property type="project" value="TreeGrafter"/>
</dbReference>
<reference evidence="2 3" key="1">
    <citation type="submission" date="2021-06" db="EMBL/GenBank/DDBJ databases">
        <authorList>
            <person name="Palmer J.M."/>
        </authorList>
    </citation>
    <scope>NUCLEOTIDE SEQUENCE [LARGE SCALE GENOMIC DNA]</scope>
    <source>
        <strain evidence="2 3">MEX-2019</strain>
        <tissue evidence="2">Muscle</tissue>
    </source>
</reference>
<dbReference type="PANTHER" id="PTHR21068:SF43">
    <property type="entry name" value="SPARTIN"/>
    <property type="match status" value="1"/>
</dbReference>
<dbReference type="Proteomes" id="UP001311232">
    <property type="component" value="Unassembled WGS sequence"/>
</dbReference>
<gene>
    <name evidence="2" type="ORF">CRENBAI_008977</name>
</gene>
<dbReference type="InterPro" id="IPR009686">
    <property type="entry name" value="Senescence/spartin_C"/>
</dbReference>
<dbReference type="EMBL" id="JAHHUM010002772">
    <property type="protein sequence ID" value="KAK5600829.1"/>
    <property type="molecule type" value="Genomic_DNA"/>
</dbReference>
<sequence>MLQQKRSPLKHKYGSAAGQATDNAVNSAINVGITAFNIDNLGIKAMAKRTGKQTAQAILEDYKLQEKTENGKEVEKLKK</sequence>
<accession>A0AAV9QWF6</accession>
<dbReference type="GO" id="GO:0030514">
    <property type="term" value="P:negative regulation of BMP signaling pathway"/>
    <property type="evidence" value="ECO:0007669"/>
    <property type="project" value="TreeGrafter"/>
</dbReference>
<organism evidence="2 3">
    <name type="scientific">Crenichthys baileyi</name>
    <name type="common">White River springfish</name>
    <dbReference type="NCBI Taxonomy" id="28760"/>
    <lineage>
        <taxon>Eukaryota</taxon>
        <taxon>Metazoa</taxon>
        <taxon>Chordata</taxon>
        <taxon>Craniata</taxon>
        <taxon>Vertebrata</taxon>
        <taxon>Euteleostomi</taxon>
        <taxon>Actinopterygii</taxon>
        <taxon>Neopterygii</taxon>
        <taxon>Teleostei</taxon>
        <taxon>Neoteleostei</taxon>
        <taxon>Acanthomorphata</taxon>
        <taxon>Ovalentaria</taxon>
        <taxon>Atherinomorphae</taxon>
        <taxon>Cyprinodontiformes</taxon>
        <taxon>Goodeidae</taxon>
        <taxon>Crenichthys</taxon>
    </lineage>
</organism>
<feature type="domain" description="Senescence" evidence="1">
    <location>
        <begin position="10"/>
        <end position="52"/>
    </location>
</feature>
<evidence type="ECO:0000313" key="2">
    <source>
        <dbReference type="EMBL" id="KAK5600829.1"/>
    </source>
</evidence>
<evidence type="ECO:0000259" key="1">
    <source>
        <dbReference type="Pfam" id="PF06911"/>
    </source>
</evidence>
<comment type="caution">
    <text evidence="2">The sequence shown here is derived from an EMBL/GenBank/DDBJ whole genome shotgun (WGS) entry which is preliminary data.</text>
</comment>
<keyword evidence="3" id="KW-1185">Reference proteome</keyword>
<proteinExistence type="predicted"/>
<dbReference type="AlphaFoldDB" id="A0AAV9QWF6"/>